<reference evidence="1" key="2">
    <citation type="submission" date="2023-04" db="EMBL/GenBank/DDBJ databases">
        <authorList>
            <person name="Bruccoleri R.E."/>
            <person name="Oakeley E.J."/>
            <person name="Faust A.-M."/>
            <person name="Dessus-Babus S."/>
            <person name="Altorfer M."/>
            <person name="Burckhardt D."/>
            <person name="Oertli M."/>
            <person name="Naumann U."/>
            <person name="Petersen F."/>
            <person name="Wong J."/>
        </authorList>
    </citation>
    <scope>NUCLEOTIDE SEQUENCE</scope>
    <source>
        <strain evidence="1">GSM-AAB239-AS_SAM_17_03QT</strain>
        <tissue evidence="1">Leaf</tissue>
    </source>
</reference>
<dbReference type="EMBL" id="JANAVB010031274">
    <property type="protein sequence ID" value="KAJ6812173.1"/>
    <property type="molecule type" value="Genomic_DNA"/>
</dbReference>
<evidence type="ECO:0000313" key="2">
    <source>
        <dbReference type="Proteomes" id="UP001140949"/>
    </source>
</evidence>
<protein>
    <submittedName>
        <fullName evidence="1">Phosducin-like protein 3</fullName>
    </submittedName>
</protein>
<dbReference type="Proteomes" id="UP001140949">
    <property type="component" value="Unassembled WGS sequence"/>
</dbReference>
<reference evidence="1" key="1">
    <citation type="journal article" date="2023" name="GigaByte">
        <title>Genome assembly of the bearded iris, Iris pallida Lam.</title>
        <authorList>
            <person name="Bruccoleri R.E."/>
            <person name="Oakeley E.J."/>
            <person name="Faust A.M.E."/>
            <person name="Altorfer M."/>
            <person name="Dessus-Babus S."/>
            <person name="Burckhardt D."/>
            <person name="Oertli M."/>
            <person name="Naumann U."/>
            <person name="Petersen F."/>
            <person name="Wong J."/>
        </authorList>
    </citation>
    <scope>NUCLEOTIDE SEQUENCE</scope>
    <source>
        <strain evidence="1">GSM-AAB239-AS_SAM_17_03QT</strain>
    </source>
</reference>
<comment type="caution">
    <text evidence="1">The sequence shown here is derived from an EMBL/GenBank/DDBJ whole genome shotgun (WGS) entry which is preliminary data.</text>
</comment>
<dbReference type="AlphaFoldDB" id="A0AAX6F7M3"/>
<name>A0AAX6F7M3_IRIPA</name>
<evidence type="ECO:0000313" key="1">
    <source>
        <dbReference type="EMBL" id="KAJ6812173.1"/>
    </source>
</evidence>
<gene>
    <name evidence="1" type="ORF">M6B38_152580</name>
</gene>
<organism evidence="1 2">
    <name type="scientific">Iris pallida</name>
    <name type="common">Sweet iris</name>
    <dbReference type="NCBI Taxonomy" id="29817"/>
    <lineage>
        <taxon>Eukaryota</taxon>
        <taxon>Viridiplantae</taxon>
        <taxon>Streptophyta</taxon>
        <taxon>Embryophyta</taxon>
        <taxon>Tracheophyta</taxon>
        <taxon>Spermatophyta</taxon>
        <taxon>Magnoliopsida</taxon>
        <taxon>Liliopsida</taxon>
        <taxon>Asparagales</taxon>
        <taxon>Iridaceae</taxon>
        <taxon>Iridoideae</taxon>
        <taxon>Irideae</taxon>
        <taxon>Iris</taxon>
    </lineage>
</organism>
<proteinExistence type="predicted"/>
<keyword evidence="2" id="KW-1185">Reference proteome</keyword>
<accession>A0AAX6F7M3</accession>
<sequence>MIQAPVSSHSMEDLPYSSQENIEKLDLIDEDESGSGGLVVIQIWGKIFIS</sequence>